<dbReference type="RefSeq" id="WP_246590620.1">
    <property type="nucleotide sequence ID" value="NZ_CP076607.1"/>
</dbReference>
<sequence length="118" mass="14011">MEANKGDSSIPHQYAEVIINEHKEQKLTASRNLENIRWYEETMTFDTFHEAYEWISSDAFNKIGYDYEGYKTTDPKLAYELLFQLVRAKTLETDSREVYADVEFSKNSITYMVWVSRE</sequence>
<gene>
    <name evidence="1" type="ORF">SAMN04487895_102296</name>
</gene>
<accession>A0A1H8ITL6</accession>
<proteinExistence type="predicted"/>
<name>A0A1H8ITL6_9BACL</name>
<organism evidence="1 2">
    <name type="scientific">Paenibacillus sophorae</name>
    <dbReference type="NCBI Taxonomy" id="1333845"/>
    <lineage>
        <taxon>Bacteria</taxon>
        <taxon>Bacillati</taxon>
        <taxon>Bacillota</taxon>
        <taxon>Bacilli</taxon>
        <taxon>Bacillales</taxon>
        <taxon>Paenibacillaceae</taxon>
        <taxon>Paenibacillus</taxon>
    </lineage>
</organism>
<dbReference type="AlphaFoldDB" id="A0A1H8ITL6"/>
<dbReference type="Proteomes" id="UP000198809">
    <property type="component" value="Unassembled WGS sequence"/>
</dbReference>
<dbReference type="STRING" id="1333845.SAMN04487895_102296"/>
<dbReference type="EMBL" id="FODH01000002">
    <property type="protein sequence ID" value="SEN71008.1"/>
    <property type="molecule type" value="Genomic_DNA"/>
</dbReference>
<protein>
    <submittedName>
        <fullName evidence="1">Uncharacterized protein</fullName>
    </submittedName>
</protein>
<evidence type="ECO:0000313" key="1">
    <source>
        <dbReference type="EMBL" id="SEN71008.1"/>
    </source>
</evidence>
<evidence type="ECO:0000313" key="2">
    <source>
        <dbReference type="Proteomes" id="UP000198809"/>
    </source>
</evidence>
<reference evidence="1 2" key="1">
    <citation type="submission" date="2016-10" db="EMBL/GenBank/DDBJ databases">
        <authorList>
            <person name="de Groot N.N."/>
        </authorList>
    </citation>
    <scope>NUCLEOTIDE SEQUENCE [LARGE SCALE GENOMIC DNA]</scope>
    <source>
        <strain evidence="1 2">CGMCC 1.10238</strain>
    </source>
</reference>